<feature type="transmembrane region" description="Helical" evidence="1">
    <location>
        <begin position="41"/>
        <end position="63"/>
    </location>
</feature>
<evidence type="ECO:0000256" key="1">
    <source>
        <dbReference type="SAM" id="Phobius"/>
    </source>
</evidence>
<keyword evidence="3" id="KW-1185">Reference proteome</keyword>
<dbReference type="EMBL" id="OX336137">
    <property type="protein sequence ID" value="CAI2719587.1"/>
    <property type="molecule type" value="Genomic_DNA"/>
</dbReference>
<evidence type="ECO:0000313" key="2">
    <source>
        <dbReference type="EMBL" id="CAI2719587.1"/>
    </source>
</evidence>
<keyword evidence="1" id="KW-1133">Transmembrane helix</keyword>
<feature type="transmembrane region" description="Helical" evidence="1">
    <location>
        <begin position="12"/>
        <end position="29"/>
    </location>
</feature>
<reference evidence="2 3" key="1">
    <citation type="submission" date="2022-09" db="EMBL/GenBank/DDBJ databases">
        <authorList>
            <person name="Kop L."/>
        </authorList>
    </citation>
    <scope>NUCLEOTIDE SEQUENCE [LARGE SCALE GENOMIC DNA]</scope>
    <source>
        <strain evidence="2 3">347</strain>
    </source>
</reference>
<feature type="transmembrane region" description="Helical" evidence="1">
    <location>
        <begin position="78"/>
        <end position="96"/>
    </location>
</feature>
<gene>
    <name evidence="2" type="ORF">NSPWAT_2731</name>
</gene>
<evidence type="ECO:0000313" key="3">
    <source>
        <dbReference type="Proteomes" id="UP001157733"/>
    </source>
</evidence>
<keyword evidence="1" id="KW-0812">Transmembrane</keyword>
<name>A0ABM9HHR5_9BACT</name>
<evidence type="ECO:0008006" key="4">
    <source>
        <dbReference type="Google" id="ProtNLM"/>
    </source>
</evidence>
<keyword evidence="1" id="KW-0472">Membrane</keyword>
<accession>A0ABM9HHR5</accession>
<proteinExistence type="predicted"/>
<dbReference type="RefSeq" id="WP_282012407.1">
    <property type="nucleotide sequence ID" value="NZ_OX336137.1"/>
</dbReference>
<protein>
    <recommendedName>
        <fullName evidence="4">DUF2231 domain-containing protein</fullName>
    </recommendedName>
</protein>
<organism evidence="2 3">
    <name type="scientific">Nitrospina watsonii</name>
    <dbReference type="NCBI Taxonomy" id="1323948"/>
    <lineage>
        <taxon>Bacteria</taxon>
        <taxon>Pseudomonadati</taxon>
        <taxon>Nitrospinota/Tectimicrobiota group</taxon>
        <taxon>Nitrospinota</taxon>
        <taxon>Nitrospinia</taxon>
        <taxon>Nitrospinales</taxon>
        <taxon>Nitrospinaceae</taxon>
        <taxon>Nitrospina</taxon>
    </lineage>
</organism>
<dbReference type="Proteomes" id="UP001157733">
    <property type="component" value="Chromosome"/>
</dbReference>
<sequence length="131" mass="14202">MLSTPSLHPFLSHFPVALAAAGLLMMWLANRRNDARLVQAAAFNFSAGLLMGVMAIFSGLFAVDLGQWPIAQVEGHQGYSFAFVLVTIVCTVYAYTNALSHNAFFFYIANALLMGTTAYSGYVLVFHSVKG</sequence>
<feature type="transmembrane region" description="Helical" evidence="1">
    <location>
        <begin position="103"/>
        <end position="125"/>
    </location>
</feature>